<dbReference type="Gene3D" id="2.40.300.10">
    <property type="entry name" value="Head decoration protein D"/>
    <property type="match status" value="1"/>
</dbReference>
<dbReference type="RefSeq" id="WP_013661000.1">
    <property type="nucleotide sequence ID" value="NC_015276.1"/>
</dbReference>
<name>F2K217_MARM1</name>
<protein>
    <submittedName>
        <fullName evidence="1">Hypothetical phage-related protein</fullName>
    </submittedName>
</protein>
<dbReference type="HOGENOM" id="CLU_159984_0_1_6"/>
<evidence type="ECO:0000313" key="2">
    <source>
        <dbReference type="Proteomes" id="UP000001062"/>
    </source>
</evidence>
<proteinExistence type="predicted"/>
<dbReference type="KEGG" id="mme:Marme_1839"/>
<accession>F2K217</accession>
<dbReference type="EMBL" id="CP002583">
    <property type="protein sequence ID" value="ADZ91095.1"/>
    <property type="molecule type" value="Genomic_DNA"/>
</dbReference>
<reference evidence="1 2" key="1">
    <citation type="journal article" date="2012" name="Stand. Genomic Sci.">
        <title>Complete genome sequence of the melanogenic marine bacterium Marinomonas mediterranea type strain (MMB-1(T)).</title>
        <authorList>
            <person name="Lucas-Elio P."/>
            <person name="Goodwin L."/>
            <person name="Woyke T."/>
            <person name="Pitluck S."/>
            <person name="Nolan M."/>
            <person name="Kyrpides N.C."/>
            <person name="Detter J.C."/>
            <person name="Copeland A."/>
            <person name="Teshima H."/>
            <person name="Bruce D."/>
            <person name="Detter C."/>
            <person name="Tapia R."/>
            <person name="Han S."/>
            <person name="Land M.L."/>
            <person name="Ivanova N."/>
            <person name="Mikhailova N."/>
            <person name="Johnston A.W."/>
            <person name="Sanchez-Amat A."/>
        </authorList>
    </citation>
    <scope>NUCLEOTIDE SEQUENCE [LARGE SCALE GENOMIC DNA]</scope>
    <source>
        <strain evidence="2">ATCC 700492 / JCM 21426 / NBRC 103028 / MMB-1</strain>
    </source>
</reference>
<dbReference type="AlphaFoldDB" id="F2K217"/>
<keyword evidence="2" id="KW-1185">Reference proteome</keyword>
<dbReference type="Proteomes" id="UP000001062">
    <property type="component" value="Chromosome"/>
</dbReference>
<dbReference type="eggNOG" id="ENOG50332BA">
    <property type="taxonomic scope" value="Bacteria"/>
</dbReference>
<dbReference type="OrthoDB" id="9099687at2"/>
<evidence type="ECO:0000313" key="1">
    <source>
        <dbReference type="EMBL" id="ADZ91095.1"/>
    </source>
</evidence>
<organism evidence="1 2">
    <name type="scientific">Marinomonas mediterranea (strain ATCC 700492 / JCM 21426 / NBRC 103028 / MMB-1)</name>
    <dbReference type="NCBI Taxonomy" id="717774"/>
    <lineage>
        <taxon>Bacteria</taxon>
        <taxon>Pseudomonadati</taxon>
        <taxon>Pseudomonadota</taxon>
        <taxon>Gammaproteobacteria</taxon>
        <taxon>Oceanospirillales</taxon>
        <taxon>Oceanospirillaceae</taxon>
        <taxon>Marinomonas</taxon>
    </lineage>
</organism>
<dbReference type="Pfam" id="PF02924">
    <property type="entry name" value="HDPD"/>
    <property type="match status" value="1"/>
</dbReference>
<sequence>MVTKTKAPGAGQYIVEEVGQYLSRDKKVITAGKYSACTVMGKVSASSKFKQLDPTVTDGAENASAILFDAVDASSGDVEGVLSTALTAARASDLVWPEGISDAQKTAAIAKLAVNGIKVV</sequence>
<dbReference type="InterPro" id="IPR004195">
    <property type="entry name" value="Head_decoration_D"/>
</dbReference>
<dbReference type="STRING" id="717774.Marme_1839"/>
<gene>
    <name evidence="1" type="ordered locus">Marme_1839</name>
</gene>
<dbReference type="PATRIC" id="fig|717774.3.peg.1894"/>